<dbReference type="Pfam" id="PF00590">
    <property type="entry name" value="TP_methylase"/>
    <property type="match status" value="1"/>
</dbReference>
<dbReference type="PANTHER" id="PTHR46111">
    <property type="entry name" value="RIBOSOMAL RNA SMALL SUBUNIT METHYLTRANSFERASE I"/>
    <property type="match status" value="1"/>
</dbReference>
<protein>
    <recommendedName>
        <fullName evidence="6">Ribosomal RNA small subunit methyltransferase I</fullName>
        <ecNumber evidence="6">2.1.1.198</ecNumber>
    </recommendedName>
    <alternativeName>
        <fullName evidence="6">16S rRNA 2'-O-ribose C1402 methyltransferase</fullName>
    </alternativeName>
    <alternativeName>
        <fullName evidence="6">rRNA (cytidine-2'-O-)-methyltransferase RsmI</fullName>
    </alternativeName>
</protein>
<evidence type="ECO:0000256" key="6">
    <source>
        <dbReference type="HAMAP-Rule" id="MF_01877"/>
    </source>
</evidence>
<proteinExistence type="inferred from homology"/>
<dbReference type="RefSeq" id="WP_354602181.1">
    <property type="nucleotide sequence ID" value="NZ_JBEWZI010000021.1"/>
</dbReference>
<keyword evidence="3 6" id="KW-0489">Methyltransferase</keyword>
<dbReference type="InterPro" id="IPR053910">
    <property type="entry name" value="RsmI_HTH"/>
</dbReference>
<dbReference type="HAMAP" id="MF_01877">
    <property type="entry name" value="16SrRNA_methyltr_I"/>
    <property type="match status" value="1"/>
</dbReference>
<keyword evidence="2 6" id="KW-0698">rRNA processing</keyword>
<dbReference type="SUPFAM" id="SSF53790">
    <property type="entry name" value="Tetrapyrrole methylase"/>
    <property type="match status" value="1"/>
</dbReference>
<gene>
    <name evidence="6 9" type="primary">rsmI</name>
    <name evidence="9" type="ORF">ABXR19_16150</name>
</gene>
<dbReference type="Proteomes" id="UP001549691">
    <property type="component" value="Unassembled WGS sequence"/>
</dbReference>
<dbReference type="Gene3D" id="3.40.1010.10">
    <property type="entry name" value="Cobalt-precorrin-4 Transmethylase, Domain 1"/>
    <property type="match status" value="1"/>
</dbReference>
<dbReference type="Gene3D" id="3.30.950.10">
    <property type="entry name" value="Methyltransferase, Cobalt-precorrin-4 Transmethylase, Domain 2"/>
    <property type="match status" value="1"/>
</dbReference>
<dbReference type="InterPro" id="IPR014776">
    <property type="entry name" value="4pyrrole_Mease_sub2"/>
</dbReference>
<comment type="catalytic activity">
    <reaction evidence="6">
        <text>cytidine(1402) in 16S rRNA + S-adenosyl-L-methionine = 2'-O-methylcytidine(1402) in 16S rRNA + S-adenosyl-L-homocysteine + H(+)</text>
        <dbReference type="Rhea" id="RHEA:42924"/>
        <dbReference type="Rhea" id="RHEA-COMP:10285"/>
        <dbReference type="Rhea" id="RHEA-COMP:10286"/>
        <dbReference type="ChEBI" id="CHEBI:15378"/>
        <dbReference type="ChEBI" id="CHEBI:57856"/>
        <dbReference type="ChEBI" id="CHEBI:59789"/>
        <dbReference type="ChEBI" id="CHEBI:74495"/>
        <dbReference type="ChEBI" id="CHEBI:82748"/>
        <dbReference type="EC" id="2.1.1.198"/>
    </reaction>
</comment>
<keyword evidence="5 6" id="KW-0949">S-adenosyl-L-methionine</keyword>
<keyword evidence="1 6" id="KW-0963">Cytoplasm</keyword>
<comment type="caution">
    <text evidence="9">The sequence shown here is derived from an EMBL/GenBank/DDBJ whole genome shotgun (WGS) entry which is preliminary data.</text>
</comment>
<feature type="domain" description="Tetrapyrrole methylase" evidence="7">
    <location>
        <begin position="17"/>
        <end position="216"/>
    </location>
</feature>
<evidence type="ECO:0000313" key="9">
    <source>
        <dbReference type="EMBL" id="MET7015724.1"/>
    </source>
</evidence>
<comment type="subcellular location">
    <subcellularLocation>
        <location evidence="6">Cytoplasm</location>
    </subcellularLocation>
</comment>
<dbReference type="InterPro" id="IPR008189">
    <property type="entry name" value="rRNA_ssu_MeTfrase_I"/>
</dbReference>
<dbReference type="EMBL" id="JBEWZI010000021">
    <property type="protein sequence ID" value="MET7015724.1"/>
    <property type="molecule type" value="Genomic_DNA"/>
</dbReference>
<evidence type="ECO:0000259" key="8">
    <source>
        <dbReference type="Pfam" id="PF23016"/>
    </source>
</evidence>
<dbReference type="InterPro" id="IPR000878">
    <property type="entry name" value="4pyrrol_Mease"/>
</dbReference>
<dbReference type="NCBIfam" id="TIGR00096">
    <property type="entry name" value="16S rRNA (cytidine(1402)-2'-O)-methyltransferase"/>
    <property type="match status" value="1"/>
</dbReference>
<dbReference type="InterPro" id="IPR035996">
    <property type="entry name" value="4pyrrol_Methylase_sf"/>
</dbReference>
<dbReference type="InterPro" id="IPR014777">
    <property type="entry name" value="4pyrrole_Mease_sub1"/>
</dbReference>
<dbReference type="CDD" id="cd11648">
    <property type="entry name" value="RsmI"/>
    <property type="match status" value="1"/>
</dbReference>
<feature type="domain" description="RsmI HTH" evidence="8">
    <location>
        <begin position="243"/>
        <end position="287"/>
    </location>
</feature>
<dbReference type="Pfam" id="PF23016">
    <property type="entry name" value="RsmI_C"/>
    <property type="match status" value="1"/>
</dbReference>
<comment type="similarity">
    <text evidence="6">Belongs to the methyltransferase superfamily. RsmI family.</text>
</comment>
<sequence length="288" mass="30832">MAILLSEENPLHASPALYVVATPLGNRQDITLRALAVLKAVGTVAAEDTRHSMRLLDAHGIKPRLLALHEHNEQEGATRIIALLEAGQHVALITDAGTPAVSDPGARLVARVQDAGYAVLPVPGPCAAIAALSASGLSTPHFHFVGFLPNKTTARKAVLESLRGLNAALVFYEAPHRVLETVEDLAAVLEPVREIVFGRELTKLFEQIARMPLSEALEWIKADPNRQRGEFVILLGPAPQAEGIPPDAERVLKLLLAELPLKSAAKLAAEITGVAKNALYDYALTLKK</sequence>
<evidence type="ECO:0000259" key="7">
    <source>
        <dbReference type="Pfam" id="PF00590"/>
    </source>
</evidence>
<dbReference type="EC" id="2.1.1.198" evidence="6"/>
<evidence type="ECO:0000256" key="3">
    <source>
        <dbReference type="ARBA" id="ARBA00022603"/>
    </source>
</evidence>
<dbReference type="PANTHER" id="PTHR46111:SF1">
    <property type="entry name" value="RIBOSOMAL RNA SMALL SUBUNIT METHYLTRANSFERASE I"/>
    <property type="match status" value="1"/>
</dbReference>
<name>A0ABV2TP69_9RHOO</name>
<dbReference type="GO" id="GO:0008168">
    <property type="term" value="F:methyltransferase activity"/>
    <property type="evidence" value="ECO:0007669"/>
    <property type="project" value="UniProtKB-KW"/>
</dbReference>
<accession>A0ABV2TP69</accession>
<comment type="function">
    <text evidence="6">Catalyzes the 2'-O-methylation of the ribose of cytidine 1402 (C1402) in 16S rRNA.</text>
</comment>
<evidence type="ECO:0000256" key="5">
    <source>
        <dbReference type="ARBA" id="ARBA00022691"/>
    </source>
</evidence>
<evidence type="ECO:0000313" key="10">
    <source>
        <dbReference type="Proteomes" id="UP001549691"/>
    </source>
</evidence>
<keyword evidence="10" id="KW-1185">Reference proteome</keyword>
<evidence type="ECO:0000256" key="1">
    <source>
        <dbReference type="ARBA" id="ARBA00022490"/>
    </source>
</evidence>
<organism evidence="9 10">
    <name type="scientific">Uliginosibacterium flavum</name>
    <dbReference type="NCBI Taxonomy" id="1396831"/>
    <lineage>
        <taxon>Bacteria</taxon>
        <taxon>Pseudomonadati</taxon>
        <taxon>Pseudomonadota</taxon>
        <taxon>Betaproteobacteria</taxon>
        <taxon>Rhodocyclales</taxon>
        <taxon>Zoogloeaceae</taxon>
        <taxon>Uliginosibacterium</taxon>
    </lineage>
</organism>
<evidence type="ECO:0000256" key="4">
    <source>
        <dbReference type="ARBA" id="ARBA00022679"/>
    </source>
</evidence>
<dbReference type="PIRSF" id="PIRSF005917">
    <property type="entry name" value="MTase_YraL"/>
    <property type="match status" value="1"/>
</dbReference>
<reference evidence="9 10" key="1">
    <citation type="submission" date="2024-07" db="EMBL/GenBank/DDBJ databases">
        <title>Uliginosibacterium flavum JJ3220;KACC:17644.</title>
        <authorList>
            <person name="Kim M.K."/>
        </authorList>
    </citation>
    <scope>NUCLEOTIDE SEQUENCE [LARGE SCALE GENOMIC DNA]</scope>
    <source>
        <strain evidence="9 10">KACC:17644</strain>
    </source>
</reference>
<dbReference type="GO" id="GO:0032259">
    <property type="term" value="P:methylation"/>
    <property type="evidence" value="ECO:0007669"/>
    <property type="project" value="UniProtKB-KW"/>
</dbReference>
<evidence type="ECO:0000256" key="2">
    <source>
        <dbReference type="ARBA" id="ARBA00022552"/>
    </source>
</evidence>
<keyword evidence="4 6" id="KW-0808">Transferase</keyword>